<feature type="chain" id="PRO_5042073129" evidence="2">
    <location>
        <begin position="27"/>
        <end position="380"/>
    </location>
</feature>
<feature type="region of interest" description="Disordered" evidence="1">
    <location>
        <begin position="27"/>
        <end position="100"/>
    </location>
</feature>
<feature type="compositionally biased region" description="Basic and acidic residues" evidence="1">
    <location>
        <begin position="54"/>
        <end position="86"/>
    </location>
</feature>
<sequence length="380" mass="41899">MDRRKAFIVVAILLAFISMEAATVLAQGKGNDDGKGKGDDKVSKGDGTSGGNGKSDDKGNNEKGKGDDKKEKDKDAVANKYNKKDPVPGTGQERGQCKSKGSCYNTTLTCPSQCPERKPKKNKKNKGCFIDCTSKCEATCKYRKPKCDGYGSLCYDPRFVGGDGVMFYFHGAKGSDFAIVSDNNLQINAHFIGTRPAGRTRDYTWVQALSIMFDSHTLVLAAKRVVQWDDKVESLTVKWDGEEISIPTDGEAEWRINSEQREVVIERTDDTNTVKVTVTGLVEMDVKVTPIGEKENKVHNYQLPSDDAFAHLETQFKFSNLSDLVEGILGKTFRPGYTSNVKRGVPMPLMGGEDKYQTPSLYSPVCNVCRFQRQSSVATM</sequence>
<evidence type="ECO:0000256" key="2">
    <source>
        <dbReference type="SAM" id="SignalP"/>
    </source>
</evidence>
<protein>
    <submittedName>
        <fullName evidence="3">Root cap</fullName>
    </submittedName>
</protein>
<dbReference type="Proteomes" id="UP001237642">
    <property type="component" value="Unassembled WGS sequence"/>
</dbReference>
<dbReference type="EMBL" id="JAUIZM010000002">
    <property type="protein sequence ID" value="KAK1398453.1"/>
    <property type="molecule type" value="Genomic_DNA"/>
</dbReference>
<accession>A0AAD8J701</accession>
<keyword evidence="2" id="KW-0732">Signal</keyword>
<dbReference type="Pfam" id="PF06830">
    <property type="entry name" value="Root_cap"/>
    <property type="match status" value="1"/>
</dbReference>
<keyword evidence="4" id="KW-1185">Reference proteome</keyword>
<name>A0AAD8J701_9APIA</name>
<reference evidence="3" key="1">
    <citation type="submission" date="2023-02" db="EMBL/GenBank/DDBJ databases">
        <title>Genome of toxic invasive species Heracleum sosnowskyi carries increased number of genes despite the absence of recent whole-genome duplications.</title>
        <authorList>
            <person name="Schelkunov M."/>
            <person name="Shtratnikova V."/>
            <person name="Makarenko M."/>
            <person name="Klepikova A."/>
            <person name="Omelchenko D."/>
            <person name="Novikova G."/>
            <person name="Obukhova E."/>
            <person name="Bogdanov V."/>
            <person name="Penin A."/>
            <person name="Logacheva M."/>
        </authorList>
    </citation>
    <scope>NUCLEOTIDE SEQUENCE</scope>
    <source>
        <strain evidence="3">Hsosn_3</strain>
        <tissue evidence="3">Leaf</tissue>
    </source>
</reference>
<feature type="signal peptide" evidence="2">
    <location>
        <begin position="1"/>
        <end position="26"/>
    </location>
</feature>
<reference evidence="3" key="2">
    <citation type="submission" date="2023-05" db="EMBL/GenBank/DDBJ databases">
        <authorList>
            <person name="Schelkunov M.I."/>
        </authorList>
    </citation>
    <scope>NUCLEOTIDE SEQUENCE</scope>
    <source>
        <strain evidence="3">Hsosn_3</strain>
        <tissue evidence="3">Leaf</tissue>
    </source>
</reference>
<evidence type="ECO:0000313" key="3">
    <source>
        <dbReference type="EMBL" id="KAK1398453.1"/>
    </source>
</evidence>
<evidence type="ECO:0000256" key="1">
    <source>
        <dbReference type="SAM" id="MobiDB-lite"/>
    </source>
</evidence>
<evidence type="ECO:0000313" key="4">
    <source>
        <dbReference type="Proteomes" id="UP001237642"/>
    </source>
</evidence>
<dbReference type="PANTHER" id="PTHR31656">
    <property type="entry name" value="ROOT CAP DOMAIN-CONTAINING PROTEIN"/>
    <property type="match status" value="1"/>
</dbReference>
<organism evidence="3 4">
    <name type="scientific">Heracleum sosnowskyi</name>
    <dbReference type="NCBI Taxonomy" id="360622"/>
    <lineage>
        <taxon>Eukaryota</taxon>
        <taxon>Viridiplantae</taxon>
        <taxon>Streptophyta</taxon>
        <taxon>Embryophyta</taxon>
        <taxon>Tracheophyta</taxon>
        <taxon>Spermatophyta</taxon>
        <taxon>Magnoliopsida</taxon>
        <taxon>eudicotyledons</taxon>
        <taxon>Gunneridae</taxon>
        <taxon>Pentapetalae</taxon>
        <taxon>asterids</taxon>
        <taxon>campanulids</taxon>
        <taxon>Apiales</taxon>
        <taxon>Apiaceae</taxon>
        <taxon>Apioideae</taxon>
        <taxon>apioid superclade</taxon>
        <taxon>Tordylieae</taxon>
        <taxon>Tordyliinae</taxon>
        <taxon>Heracleum</taxon>
    </lineage>
</organism>
<gene>
    <name evidence="3" type="ORF">POM88_008316</name>
</gene>
<dbReference type="AlphaFoldDB" id="A0AAD8J701"/>
<proteinExistence type="predicted"/>
<dbReference type="InterPro" id="IPR009646">
    <property type="entry name" value="Root_cap"/>
</dbReference>
<feature type="compositionally biased region" description="Basic and acidic residues" evidence="1">
    <location>
        <begin position="30"/>
        <end position="44"/>
    </location>
</feature>
<comment type="caution">
    <text evidence="3">The sequence shown here is derived from an EMBL/GenBank/DDBJ whole genome shotgun (WGS) entry which is preliminary data.</text>
</comment>